<dbReference type="Proteomes" id="UP000247555">
    <property type="component" value="Unassembled WGS sequence"/>
</dbReference>
<dbReference type="Pfam" id="PF01266">
    <property type="entry name" value="DAO"/>
    <property type="match status" value="1"/>
</dbReference>
<sequence>MGLLDFAHQDYTPSWYADSAPRLAPQPALRGEVSAEVCVIGGGYTGLSTALELAERGVSVVLLEGARLGWAASGRNGGQVLSDLACGMDAVRAELGAEAARAIWDMTQEAARMVGERCQRYAIDADLHWGYLHAAVKPRQLRELADWQARAAREYGYEALRLVEQAGLSALVDSPRYVGGLFDPNCGHLHPLKYALGLARAALAAGVRVYEHSPALRIKPGTSVTVVSEQGRVRAEQVVLAGNCHLGGLAPTLRTRIMPVGTYIIATAPLGEARARQLLPGDDAVSDCHFVLDYFRRSADHRLLFGGKVSYSGLPPANLKAAMRRDMLRVFPQLADVAIDSGWGGFVDITRSRAPDFGQLADNIWFAQGFSGHGVALTGLAGRLIAEAIVGQPQRLAWFQRFRHAHFPGGRWLRTPALVLGMAYYRLRDWL</sequence>
<feature type="domain" description="Rhodanese" evidence="2">
    <location>
        <begin position="37"/>
        <end position="79"/>
    </location>
</feature>
<dbReference type="PROSITE" id="PS50206">
    <property type="entry name" value="RHODANESE_3"/>
    <property type="match status" value="1"/>
</dbReference>
<organism evidence="3 4">
    <name type="scientific">Rivihabitans pingtungensis</name>
    <dbReference type="NCBI Taxonomy" id="1054498"/>
    <lineage>
        <taxon>Bacteria</taxon>
        <taxon>Pseudomonadati</taxon>
        <taxon>Pseudomonadota</taxon>
        <taxon>Betaproteobacteria</taxon>
        <taxon>Neisseriales</taxon>
        <taxon>Aquaspirillaceae</taxon>
        <taxon>Rivihabitans</taxon>
    </lineage>
</organism>
<reference evidence="3 4" key="1">
    <citation type="submission" date="2018-05" db="EMBL/GenBank/DDBJ databases">
        <title>Genomic Encyclopedia of Type Strains, Phase IV (KMG-IV): sequencing the most valuable type-strain genomes for metagenomic binning, comparative biology and taxonomic classification.</title>
        <authorList>
            <person name="Goeker M."/>
        </authorList>
    </citation>
    <scope>NUCLEOTIDE SEQUENCE [LARGE SCALE GENOMIC DNA]</scope>
    <source>
        <strain evidence="3 4">DSM 29661</strain>
    </source>
</reference>
<evidence type="ECO:0000256" key="1">
    <source>
        <dbReference type="ARBA" id="ARBA00023002"/>
    </source>
</evidence>
<name>A0A318KD52_9NEIS</name>
<keyword evidence="4" id="KW-1185">Reference proteome</keyword>
<dbReference type="InterPro" id="IPR006076">
    <property type="entry name" value="FAD-dep_OxRdtase"/>
</dbReference>
<dbReference type="PANTHER" id="PTHR13847">
    <property type="entry name" value="SARCOSINE DEHYDROGENASE-RELATED"/>
    <property type="match status" value="1"/>
</dbReference>
<keyword evidence="1" id="KW-0560">Oxidoreductase</keyword>
<evidence type="ECO:0000259" key="2">
    <source>
        <dbReference type="PROSITE" id="PS50206"/>
    </source>
</evidence>
<protein>
    <submittedName>
        <fullName evidence="3">Gamma-glutamylputrescine oxidase</fullName>
    </submittedName>
</protein>
<dbReference type="Gene3D" id="3.50.50.60">
    <property type="entry name" value="FAD/NAD(P)-binding domain"/>
    <property type="match status" value="1"/>
</dbReference>
<evidence type="ECO:0000313" key="3">
    <source>
        <dbReference type="EMBL" id="PXX74119.1"/>
    </source>
</evidence>
<gene>
    <name evidence="3" type="ORF">DFR34_13320</name>
</gene>
<dbReference type="EMBL" id="QJKI01000033">
    <property type="protein sequence ID" value="PXX74119.1"/>
    <property type="molecule type" value="Genomic_DNA"/>
</dbReference>
<accession>A0A318KD52</accession>
<dbReference type="PANTHER" id="PTHR13847:SF281">
    <property type="entry name" value="FAD DEPENDENT OXIDOREDUCTASE DOMAIN-CONTAINING PROTEIN"/>
    <property type="match status" value="1"/>
</dbReference>
<dbReference type="Gene3D" id="3.30.9.10">
    <property type="entry name" value="D-Amino Acid Oxidase, subunit A, domain 2"/>
    <property type="match status" value="1"/>
</dbReference>
<dbReference type="AlphaFoldDB" id="A0A318KD52"/>
<dbReference type="GO" id="GO:0016491">
    <property type="term" value="F:oxidoreductase activity"/>
    <property type="evidence" value="ECO:0007669"/>
    <property type="project" value="UniProtKB-KW"/>
</dbReference>
<dbReference type="InterPro" id="IPR001763">
    <property type="entry name" value="Rhodanese-like_dom"/>
</dbReference>
<dbReference type="RefSeq" id="WP_170121700.1">
    <property type="nucleotide sequence ID" value="NZ_QJKI01000033.1"/>
</dbReference>
<evidence type="ECO:0000313" key="4">
    <source>
        <dbReference type="Proteomes" id="UP000247555"/>
    </source>
</evidence>
<comment type="caution">
    <text evidence="3">The sequence shown here is derived from an EMBL/GenBank/DDBJ whole genome shotgun (WGS) entry which is preliminary data.</text>
</comment>
<dbReference type="GO" id="GO:0005737">
    <property type="term" value="C:cytoplasm"/>
    <property type="evidence" value="ECO:0007669"/>
    <property type="project" value="TreeGrafter"/>
</dbReference>
<proteinExistence type="predicted"/>
<dbReference type="SUPFAM" id="SSF51905">
    <property type="entry name" value="FAD/NAD(P)-binding domain"/>
    <property type="match status" value="1"/>
</dbReference>
<dbReference type="InterPro" id="IPR036188">
    <property type="entry name" value="FAD/NAD-bd_sf"/>
</dbReference>